<dbReference type="AlphaFoldDB" id="A0A4Q7TQB0"/>
<feature type="transmembrane region" description="Helical" evidence="6">
    <location>
        <begin position="39"/>
        <end position="63"/>
    </location>
</feature>
<dbReference type="PANTHER" id="PTHR30086">
    <property type="entry name" value="ARGININE EXPORTER PROTEIN ARGO"/>
    <property type="match status" value="1"/>
</dbReference>
<dbReference type="GO" id="GO:0005886">
    <property type="term" value="C:plasma membrane"/>
    <property type="evidence" value="ECO:0007669"/>
    <property type="project" value="UniProtKB-SubCell"/>
</dbReference>
<keyword evidence="8" id="KW-1185">Reference proteome</keyword>
<feature type="transmembrane region" description="Helical" evidence="6">
    <location>
        <begin position="202"/>
        <end position="223"/>
    </location>
</feature>
<dbReference type="OrthoDB" id="9814990at2"/>
<dbReference type="Pfam" id="PF01810">
    <property type="entry name" value="LysE"/>
    <property type="match status" value="1"/>
</dbReference>
<sequence length="232" mass="23783">MDLALYAAFAAAISLLWFLPGPDWAFVIGQASAKHPWQAGVLGIALGYVVMSGVVAGGLGILIAASPLALSVITIVGASYLIALGTLAVRRMVVDRRLAAQPVTSPLEVVTGAHPVTGPIAVVGQPRSARASLVAGFAVSALNPKALIFFVALFPQFVSPGAVWPPAVQLAVLGLTWVAVSSMLYIALSLATRRVFERAPGAAGWVATVAATSMVVMGVVLIVEQVIHAVTA</sequence>
<organism evidence="7 8">
    <name type="scientific">Microcella alkaliphila</name>
    <dbReference type="NCBI Taxonomy" id="279828"/>
    <lineage>
        <taxon>Bacteria</taxon>
        <taxon>Bacillati</taxon>
        <taxon>Actinomycetota</taxon>
        <taxon>Actinomycetes</taxon>
        <taxon>Micrococcales</taxon>
        <taxon>Microbacteriaceae</taxon>
        <taxon>Microcella</taxon>
    </lineage>
</organism>
<protein>
    <submittedName>
        <fullName evidence="7">Threonine/homoserine/homoserine lactone efflux protein</fullName>
    </submittedName>
</protein>
<reference evidence="7 8" key="1">
    <citation type="journal article" date="2015" name="Stand. Genomic Sci.">
        <title>Genomic Encyclopedia of Bacterial and Archaeal Type Strains, Phase III: the genomes of soil and plant-associated and newly described type strains.</title>
        <authorList>
            <person name="Whitman W.B."/>
            <person name="Woyke T."/>
            <person name="Klenk H.P."/>
            <person name="Zhou Y."/>
            <person name="Lilburn T.G."/>
            <person name="Beck B.J."/>
            <person name="De Vos P."/>
            <person name="Vandamme P."/>
            <person name="Eisen J.A."/>
            <person name="Garrity G."/>
            <person name="Hugenholtz P."/>
            <person name="Kyrpides N.C."/>
        </authorList>
    </citation>
    <scope>NUCLEOTIDE SEQUENCE [LARGE SCALE GENOMIC DNA]</scope>
    <source>
        <strain evidence="7 8">AC4r</strain>
    </source>
</reference>
<feature type="transmembrane region" description="Helical" evidence="6">
    <location>
        <begin position="167"/>
        <end position="190"/>
    </location>
</feature>
<evidence type="ECO:0000256" key="3">
    <source>
        <dbReference type="ARBA" id="ARBA00022692"/>
    </source>
</evidence>
<dbReference type="InterPro" id="IPR001123">
    <property type="entry name" value="LeuE-type"/>
</dbReference>
<evidence type="ECO:0000313" key="8">
    <source>
        <dbReference type="Proteomes" id="UP000292408"/>
    </source>
</evidence>
<evidence type="ECO:0000256" key="5">
    <source>
        <dbReference type="ARBA" id="ARBA00023136"/>
    </source>
</evidence>
<gene>
    <name evidence="7" type="ORF">EV140_0789</name>
</gene>
<name>A0A4Q7TQB0_9MICO</name>
<evidence type="ECO:0000256" key="4">
    <source>
        <dbReference type="ARBA" id="ARBA00022989"/>
    </source>
</evidence>
<dbReference type="GO" id="GO:0015171">
    <property type="term" value="F:amino acid transmembrane transporter activity"/>
    <property type="evidence" value="ECO:0007669"/>
    <property type="project" value="TreeGrafter"/>
</dbReference>
<feature type="transmembrane region" description="Helical" evidence="6">
    <location>
        <begin position="133"/>
        <end position="155"/>
    </location>
</feature>
<evidence type="ECO:0000256" key="6">
    <source>
        <dbReference type="SAM" id="Phobius"/>
    </source>
</evidence>
<dbReference type="EMBL" id="SGXT01000013">
    <property type="protein sequence ID" value="RZT62270.1"/>
    <property type="molecule type" value="Genomic_DNA"/>
</dbReference>
<accession>A0A4Q7TQB0</accession>
<proteinExistence type="predicted"/>
<dbReference type="PANTHER" id="PTHR30086:SF20">
    <property type="entry name" value="ARGININE EXPORTER PROTEIN ARGO-RELATED"/>
    <property type="match status" value="1"/>
</dbReference>
<dbReference type="Proteomes" id="UP000292408">
    <property type="component" value="Unassembled WGS sequence"/>
</dbReference>
<keyword evidence="2" id="KW-1003">Cell membrane</keyword>
<comment type="caution">
    <text evidence="7">The sequence shown here is derived from an EMBL/GenBank/DDBJ whole genome shotgun (WGS) entry which is preliminary data.</text>
</comment>
<comment type="subcellular location">
    <subcellularLocation>
        <location evidence="1">Cell membrane</location>
        <topology evidence="1">Multi-pass membrane protein</topology>
    </subcellularLocation>
</comment>
<keyword evidence="5 6" id="KW-0472">Membrane</keyword>
<keyword evidence="4 6" id="KW-1133">Transmembrane helix</keyword>
<evidence type="ECO:0000256" key="2">
    <source>
        <dbReference type="ARBA" id="ARBA00022475"/>
    </source>
</evidence>
<evidence type="ECO:0000313" key="7">
    <source>
        <dbReference type="EMBL" id="RZT62270.1"/>
    </source>
</evidence>
<feature type="transmembrane region" description="Helical" evidence="6">
    <location>
        <begin position="69"/>
        <end position="89"/>
    </location>
</feature>
<evidence type="ECO:0000256" key="1">
    <source>
        <dbReference type="ARBA" id="ARBA00004651"/>
    </source>
</evidence>
<feature type="transmembrane region" description="Helical" evidence="6">
    <location>
        <begin position="6"/>
        <end position="27"/>
    </location>
</feature>
<keyword evidence="3 6" id="KW-0812">Transmembrane</keyword>
<dbReference type="RefSeq" id="WP_157985599.1">
    <property type="nucleotide sequence ID" value="NZ_SGXT01000013.1"/>
</dbReference>